<sequence length="1251" mass="144722">MKLFYILLISFFCYASTKVQADWNFQTSLSQSVNPQNGALKLTYPIGTMIKRGDIEFQLIANYDQALKDNLFGLGKGWTFPFTRIINDKIYLKEGGTYSLKNKKIDGLKRAYPKFIDYENFLQKTPDNREFRYLLTYLNGNKIYLNSKGNEIYREDRYGNSIKIFYNPDNSIQSILDFYENYYALKANDIIDDETGKTSAGFTVTLSTDGKVQETILKFILDDYSQLHKIIQFKDNTTFVSNKFLFSKLNDGVYTEIISATGVVTSIEYLKVPNSKNIPIYSISKIQVLDNKKLAQPSEKYEYTFSNKNFSEFINPQNYNDISIQNQKDLLYKTRYIKGLFVTEYTYNHLNLLVAKVVYKNTDLISKVKYKYQGQNANEQFPPYSNLENNYNLLAESSYTLCKGDKETFSNSFETAIVSVENFFKTKVLGDNLSSQLPDCVGVNYKEVAQYDNLARMTYQEDKFGFKYNYSYFDENKYGLLKRKEVQSLKDNKIAESYTLTEDNKSIFSKTDDVLILGKWQQLYINQYAYFPDGEKKNSIFSYSSLTPKWFKGGNILSIQNIYTNNLQDKNIISDLNAIVKMTSSKDFITGESRIISETFDKATGKLLKKEDSLNRSTQYFYDYLGNLTKTIYPDGSHVAYYYMLGKNGQKSVSIEMNSYGETKKYYYDSLGNLLLKARVLFNGDEKPYESIANPYEAQNYKVINGLKYYTLSNNIGSFIINFSKDMSGNIKVFQVTLKNPVSDKVLAVYTISANDINYIGDNDKLFKVLSKIIEKKSTNLEKETGILKSTVYEYDDWNQLVKETNQAGDSISYIYNPARQLIAKTLQDNKTSIYYEYNLLGKLRSSSIAKSSESYQYPIYDYNIYGDLISSNTKLNMISYTYNKASELIKMDKGSHRIMEYAYDALGRKIQEINTFDKINTIYSYGKNGKLESITENGSEISYSYSQEGWLLEKKFPNKKFISYTYNSLGQKTSMKNVIGDITRYSYDHLNRLTQANSNSLGNVDIMYDNFGNIIKKTYPQKSQKEFKYDLLNRLIEVIYSDKKNNFITRQNITYDLRGNISAKSFSSTRTNDLESNNTTLYEYDRLNRLVKETVKNTDNKVSYENEFIYDITNNVTTKIQTKFDVSEKNKKVLTKNNIKYTYNNLLKLTAIHNNGKVTEINYDPAWNPTSDENGRSLAYNNKDQLLSRISPGKPFTAYMYFPDGYLGAVYYGNNINYFYYDENGQLVNEIDEDGKATSYLIVEDGLKEN</sequence>
<dbReference type="OrthoDB" id="5290774at2"/>
<dbReference type="AlphaFoldDB" id="A0A4P2VJP5"/>
<proteinExistence type="predicted"/>
<dbReference type="PANTHER" id="PTHR32305:SF15">
    <property type="entry name" value="PROTEIN RHSA-RELATED"/>
    <property type="match status" value="1"/>
</dbReference>
<dbReference type="PANTHER" id="PTHR32305">
    <property type="match status" value="1"/>
</dbReference>
<dbReference type="EMBL" id="AP019368">
    <property type="protein sequence ID" value="BBH53443.1"/>
    <property type="molecule type" value="Genomic_DNA"/>
</dbReference>
<dbReference type="KEGG" id="sbf:JCM31447_18860"/>
<dbReference type="NCBIfam" id="TIGR01643">
    <property type="entry name" value="YD_repeat_2x"/>
    <property type="match status" value="1"/>
</dbReference>
<keyword evidence="5" id="KW-1185">Reference proteome</keyword>
<dbReference type="Pfam" id="PF05593">
    <property type="entry name" value="RHS_repeat"/>
    <property type="match status" value="1"/>
</dbReference>
<evidence type="ECO:0000256" key="1">
    <source>
        <dbReference type="ARBA" id="ARBA00022737"/>
    </source>
</evidence>
<gene>
    <name evidence="4" type="ORF">JCM31447_18860</name>
</gene>
<protein>
    <recommendedName>
        <fullName evidence="3">Teneurin-like YD-shell domain-containing protein</fullName>
    </recommendedName>
</protein>
<evidence type="ECO:0000313" key="4">
    <source>
        <dbReference type="EMBL" id="BBH53443.1"/>
    </source>
</evidence>
<accession>A0A4P2VJP5</accession>
<reference evidence="4 5" key="1">
    <citation type="submission" date="2018-12" db="EMBL/GenBank/DDBJ databases">
        <title>Rubrispira sanarue gen. nov., sp., nov., a member of the order Silvanigrellales, isolated from a brackish lake in Hamamatsu Japan.</title>
        <authorList>
            <person name="Maejima Y."/>
            <person name="Iino T."/>
            <person name="Muraguchi Y."/>
            <person name="Fukuda K."/>
            <person name="Nojiri H."/>
            <person name="Ohkuma M."/>
            <person name="Moriuchi R."/>
            <person name="Dohra H."/>
            <person name="Kimbara K."/>
            <person name="Shintani M."/>
        </authorList>
    </citation>
    <scope>NUCLEOTIDE SEQUENCE [LARGE SCALE GENOMIC DNA]</scope>
    <source>
        <strain evidence="4 5">RF1110005</strain>
    </source>
</reference>
<evidence type="ECO:0000259" key="3">
    <source>
        <dbReference type="Pfam" id="PF25023"/>
    </source>
</evidence>
<keyword evidence="2" id="KW-0732">Signal</keyword>
<organism evidence="4 5">
    <name type="scientific">Fluviispira sanaruensis</name>
    <dbReference type="NCBI Taxonomy" id="2493639"/>
    <lineage>
        <taxon>Bacteria</taxon>
        <taxon>Pseudomonadati</taxon>
        <taxon>Bdellovibrionota</taxon>
        <taxon>Oligoflexia</taxon>
        <taxon>Silvanigrellales</taxon>
        <taxon>Silvanigrellaceae</taxon>
        <taxon>Fluviispira</taxon>
    </lineage>
</organism>
<dbReference type="InterPro" id="IPR056823">
    <property type="entry name" value="TEN-like_YD-shell"/>
</dbReference>
<dbReference type="InterPro" id="IPR031325">
    <property type="entry name" value="RHS_repeat"/>
</dbReference>
<dbReference type="Pfam" id="PF25023">
    <property type="entry name" value="TEN_YD-shell"/>
    <property type="match status" value="1"/>
</dbReference>
<dbReference type="RefSeq" id="WP_130609278.1">
    <property type="nucleotide sequence ID" value="NZ_AP019368.1"/>
</dbReference>
<evidence type="ECO:0000256" key="2">
    <source>
        <dbReference type="SAM" id="SignalP"/>
    </source>
</evidence>
<keyword evidence="1" id="KW-0677">Repeat</keyword>
<dbReference type="InterPro" id="IPR006530">
    <property type="entry name" value="YD"/>
</dbReference>
<feature type="chain" id="PRO_5020832403" description="Teneurin-like YD-shell domain-containing protein" evidence="2">
    <location>
        <begin position="22"/>
        <end position="1251"/>
    </location>
</feature>
<dbReference type="InterPro" id="IPR050708">
    <property type="entry name" value="T6SS_VgrG/RHS"/>
</dbReference>
<dbReference type="Proteomes" id="UP000291236">
    <property type="component" value="Chromosome"/>
</dbReference>
<feature type="signal peptide" evidence="2">
    <location>
        <begin position="1"/>
        <end position="21"/>
    </location>
</feature>
<dbReference type="Gene3D" id="2.180.10.10">
    <property type="entry name" value="RHS repeat-associated core"/>
    <property type="match status" value="2"/>
</dbReference>
<evidence type="ECO:0000313" key="5">
    <source>
        <dbReference type="Proteomes" id="UP000291236"/>
    </source>
</evidence>
<name>A0A4P2VJP5_FLUSA</name>
<feature type="domain" description="Teneurin-like YD-shell" evidence="3">
    <location>
        <begin position="868"/>
        <end position="1011"/>
    </location>
</feature>